<keyword evidence="3 7" id="KW-0479">Metal-binding</keyword>
<evidence type="ECO:0000313" key="9">
    <source>
        <dbReference type="EMBL" id="OUS47457.1"/>
    </source>
</evidence>
<feature type="compositionally biased region" description="Polar residues" evidence="8">
    <location>
        <begin position="153"/>
        <end position="170"/>
    </location>
</feature>
<evidence type="ECO:0000256" key="6">
    <source>
        <dbReference type="ARBA" id="ARBA00023033"/>
    </source>
</evidence>
<feature type="region of interest" description="Disordered" evidence="8">
    <location>
        <begin position="54"/>
        <end position="77"/>
    </location>
</feature>
<evidence type="ECO:0000256" key="4">
    <source>
        <dbReference type="ARBA" id="ARBA00023002"/>
    </source>
</evidence>
<feature type="compositionally biased region" description="Low complexity" evidence="8">
    <location>
        <begin position="135"/>
        <end position="148"/>
    </location>
</feature>
<accession>A0A1Y5IFP5</accession>
<organism evidence="9">
    <name type="scientific">Ostreococcus tauri</name>
    <name type="common">Marine green alga</name>
    <dbReference type="NCBI Taxonomy" id="70448"/>
    <lineage>
        <taxon>Eukaryota</taxon>
        <taxon>Viridiplantae</taxon>
        <taxon>Chlorophyta</taxon>
        <taxon>Mamiellophyceae</taxon>
        <taxon>Mamiellales</taxon>
        <taxon>Bathycoccaceae</taxon>
        <taxon>Ostreococcus</taxon>
    </lineage>
</organism>
<dbReference type="PRINTS" id="PR00465">
    <property type="entry name" value="EP450IV"/>
</dbReference>
<dbReference type="GO" id="GO:0020037">
    <property type="term" value="F:heme binding"/>
    <property type="evidence" value="ECO:0007669"/>
    <property type="project" value="InterPro"/>
</dbReference>
<dbReference type="Gene3D" id="1.10.630.10">
    <property type="entry name" value="Cytochrome P450"/>
    <property type="match status" value="1"/>
</dbReference>
<evidence type="ECO:0000256" key="5">
    <source>
        <dbReference type="ARBA" id="ARBA00023004"/>
    </source>
</evidence>
<name>A0A1Y5IFP5_OSTTA</name>
<feature type="region of interest" description="Disordered" evidence="8">
    <location>
        <begin position="135"/>
        <end position="286"/>
    </location>
</feature>
<dbReference type="PANTHER" id="PTHR24286:SF384">
    <property type="entry name" value="P450, PUTATIVE (EUROFUNG)-RELATED"/>
    <property type="match status" value="1"/>
</dbReference>
<feature type="binding site" description="axial binding residue" evidence="7">
    <location>
        <position position="686"/>
    </location>
    <ligand>
        <name>heme</name>
        <dbReference type="ChEBI" id="CHEBI:30413"/>
    </ligand>
    <ligandPart>
        <name>Fe</name>
        <dbReference type="ChEBI" id="CHEBI:18248"/>
    </ligandPart>
</feature>
<dbReference type="AlphaFoldDB" id="A0A1Y5IFP5"/>
<keyword evidence="2 7" id="KW-0349">Heme</keyword>
<gene>
    <name evidence="9" type="ORF">BE221DRAFT_71751</name>
</gene>
<feature type="compositionally biased region" description="Basic and acidic residues" evidence="8">
    <location>
        <begin position="259"/>
        <end position="268"/>
    </location>
</feature>
<comment type="cofactor">
    <cofactor evidence="7">
        <name>heme</name>
        <dbReference type="ChEBI" id="CHEBI:30413"/>
    </cofactor>
</comment>
<dbReference type="InterPro" id="IPR036396">
    <property type="entry name" value="Cyt_P450_sf"/>
</dbReference>
<dbReference type="InterPro" id="IPR002403">
    <property type="entry name" value="Cyt_P450_E_grp-IV"/>
</dbReference>
<dbReference type="eggNOG" id="KOG0157">
    <property type="taxonomic scope" value="Eukaryota"/>
</dbReference>
<dbReference type="GO" id="GO:0005506">
    <property type="term" value="F:iron ion binding"/>
    <property type="evidence" value="ECO:0007669"/>
    <property type="project" value="InterPro"/>
</dbReference>
<dbReference type="Proteomes" id="UP000195557">
    <property type="component" value="Unassembled WGS sequence"/>
</dbReference>
<proteinExistence type="inferred from homology"/>
<evidence type="ECO:0000256" key="7">
    <source>
        <dbReference type="PIRSR" id="PIRSR602403-1"/>
    </source>
</evidence>
<dbReference type="GO" id="GO:0016705">
    <property type="term" value="F:oxidoreductase activity, acting on paired donors, with incorporation or reduction of molecular oxygen"/>
    <property type="evidence" value="ECO:0007669"/>
    <property type="project" value="InterPro"/>
</dbReference>
<keyword evidence="5 7" id="KW-0408">Iron</keyword>
<feature type="compositionally biased region" description="Low complexity" evidence="8">
    <location>
        <begin position="177"/>
        <end position="202"/>
    </location>
</feature>
<sequence>MRHPPESSATVLFIIRSSNPTLLSALSIALTPRTFSASLASSSTHFRTSTRADVSTSCRTNTHRTSRGNPFTSPDAKRLSSVVLPAPLCPTTPYRAPRSSRSAVRVRSVFAAYAKMIPSSDISAVDVALDVSSSLDLDDASPSSAPSARPENASHSASTSAAPQPLSSKKSPIDALTSSLAVSLGSRSSSTAQTYSTTSSSTPRAVRTPRAPSTPDMRSEVKTAPAYGDARARWRRRRARREARARRTRGERAAISSEGRGRARERGRARVSMMTSMATRTRGRKLPPGRVGLFGCRETLEYVTDPNGFVRRRVERYGPTFKTAMFFKPAVVFGSKDAVREFLTFEAELPADEALPETFRELHTEYGALRMSGKRHQATRANFKRVLGRFALETYAETIGERTRAFVEDLSGRSRSKREENGEKVVSFRPGVECVDFALDLLFELFLGHVPDERYKRAMVAYNAGLLSLGKWSPEFKSGRTALDELVRYCENHFRSVVAANELDDPKYFFYKQYSTAKDENGETFSDERIATTCVLMVWGAYIEAAALMGHAFTLLGEHADTRRAVAHEFSDAVCSPMDGCRRIATLDDIMALTFTNAVTKESLRVMPQTAGGLRVNPSDRSFDGYDIPAGYVLTADPRIPFRDEAIFPDPDEFKPERFIAGTAEAGANNVANDTFFPGGMGQHQCPGINLATVMTSVFLAEMMSTFGERGWREKTEKRYVTVPIVILDPSYEVELFV</sequence>
<dbReference type="EMBL" id="KZ155778">
    <property type="protein sequence ID" value="OUS47457.1"/>
    <property type="molecule type" value="Genomic_DNA"/>
</dbReference>
<keyword evidence="6" id="KW-0503">Monooxygenase</keyword>
<dbReference type="InterPro" id="IPR001128">
    <property type="entry name" value="Cyt_P450"/>
</dbReference>
<dbReference type="GO" id="GO:0004497">
    <property type="term" value="F:monooxygenase activity"/>
    <property type="evidence" value="ECO:0007669"/>
    <property type="project" value="UniProtKB-KW"/>
</dbReference>
<comment type="similarity">
    <text evidence="1">Belongs to the cytochrome P450 family.</text>
</comment>
<feature type="compositionally biased region" description="Basic residues" evidence="8">
    <location>
        <begin position="233"/>
        <end position="249"/>
    </location>
</feature>
<dbReference type="SUPFAM" id="SSF48264">
    <property type="entry name" value="Cytochrome P450"/>
    <property type="match status" value="1"/>
</dbReference>
<dbReference type="GO" id="GO:0016125">
    <property type="term" value="P:sterol metabolic process"/>
    <property type="evidence" value="ECO:0007669"/>
    <property type="project" value="TreeGrafter"/>
</dbReference>
<evidence type="ECO:0000256" key="3">
    <source>
        <dbReference type="ARBA" id="ARBA00022723"/>
    </source>
</evidence>
<protein>
    <submittedName>
        <fullName evidence="9">Cytochrome P450</fullName>
    </submittedName>
</protein>
<reference evidence="9" key="1">
    <citation type="submission" date="2017-04" db="EMBL/GenBank/DDBJ databases">
        <title>Population genomics of picophytoplankton unveils novel chromosome hypervariability.</title>
        <authorList>
            <consortium name="DOE Joint Genome Institute"/>
            <person name="Blanc-Mathieu R."/>
            <person name="Krasovec M."/>
            <person name="Hebrard M."/>
            <person name="Yau S."/>
            <person name="Desgranges E."/>
            <person name="Martin J."/>
            <person name="Schackwitz W."/>
            <person name="Kuo A."/>
            <person name="Salin G."/>
            <person name="Donnadieu C."/>
            <person name="Desdevises Y."/>
            <person name="Sanchez-Ferandin S."/>
            <person name="Moreau H."/>
            <person name="Rivals E."/>
            <person name="Grigoriev I.V."/>
            <person name="Grimsley N."/>
            <person name="Eyre-Walker A."/>
            <person name="Piganeau G."/>
        </authorList>
    </citation>
    <scope>NUCLEOTIDE SEQUENCE [LARGE SCALE GENOMIC DNA]</scope>
    <source>
        <strain evidence="9">RCC 1115</strain>
    </source>
</reference>
<evidence type="ECO:0000256" key="1">
    <source>
        <dbReference type="ARBA" id="ARBA00010617"/>
    </source>
</evidence>
<dbReference type="PANTHER" id="PTHR24286">
    <property type="entry name" value="CYTOCHROME P450 26"/>
    <property type="match status" value="1"/>
</dbReference>
<dbReference type="CDD" id="cd00302">
    <property type="entry name" value="cytochrome_P450"/>
    <property type="match status" value="1"/>
</dbReference>
<evidence type="ECO:0000256" key="2">
    <source>
        <dbReference type="ARBA" id="ARBA00022617"/>
    </source>
</evidence>
<dbReference type="Pfam" id="PF00067">
    <property type="entry name" value="p450"/>
    <property type="match status" value="1"/>
</dbReference>
<keyword evidence="4" id="KW-0560">Oxidoreductase</keyword>
<evidence type="ECO:0000256" key="8">
    <source>
        <dbReference type="SAM" id="MobiDB-lite"/>
    </source>
</evidence>